<dbReference type="InterPro" id="IPR055133">
    <property type="entry name" value="BT_3657-like_N"/>
</dbReference>
<dbReference type="SMART" id="SM00813">
    <property type="entry name" value="Alpha-L-AF_C"/>
    <property type="match status" value="1"/>
</dbReference>
<dbReference type="GO" id="GO:0046373">
    <property type="term" value="P:L-arabinose metabolic process"/>
    <property type="evidence" value="ECO:0007669"/>
    <property type="project" value="InterPro"/>
</dbReference>
<evidence type="ECO:0000313" key="9">
    <source>
        <dbReference type="Proteomes" id="UP000036958"/>
    </source>
</evidence>
<dbReference type="InterPro" id="IPR051563">
    <property type="entry name" value="Glycosyl_Hydrolase_51"/>
</dbReference>
<evidence type="ECO:0000256" key="2">
    <source>
        <dbReference type="ARBA" id="ARBA00007186"/>
    </source>
</evidence>
<dbReference type="InterPro" id="IPR055235">
    <property type="entry name" value="ASD1_cat"/>
</dbReference>
<evidence type="ECO:0000256" key="5">
    <source>
        <dbReference type="ARBA" id="ARBA00022801"/>
    </source>
</evidence>
<dbReference type="InterPro" id="IPR008979">
    <property type="entry name" value="Galactose-bd-like_sf"/>
</dbReference>
<dbReference type="Pfam" id="PF22848">
    <property type="entry name" value="ASD1_dom"/>
    <property type="match status" value="1"/>
</dbReference>
<protein>
    <recommendedName>
        <fullName evidence="3">non-reducing end alpha-L-arabinofuranosidase</fullName>
        <ecNumber evidence="3">3.2.1.55</ecNumber>
    </recommendedName>
</protein>
<dbReference type="SUPFAM" id="SSF51445">
    <property type="entry name" value="(Trans)glycosidases"/>
    <property type="match status" value="1"/>
</dbReference>
<feature type="chain" id="PRO_5005591610" description="non-reducing end alpha-L-arabinofuranosidase" evidence="6">
    <location>
        <begin position="22"/>
        <end position="868"/>
    </location>
</feature>
<dbReference type="AlphaFoldDB" id="A0A0L8V6F4"/>
<evidence type="ECO:0000256" key="1">
    <source>
        <dbReference type="ARBA" id="ARBA00001462"/>
    </source>
</evidence>
<evidence type="ECO:0000256" key="6">
    <source>
        <dbReference type="SAM" id="SignalP"/>
    </source>
</evidence>
<dbReference type="InterPro" id="IPR013780">
    <property type="entry name" value="Glyco_hydro_b"/>
</dbReference>
<evidence type="ECO:0000256" key="3">
    <source>
        <dbReference type="ARBA" id="ARBA00012670"/>
    </source>
</evidence>
<dbReference type="Pfam" id="PF02018">
    <property type="entry name" value="CBM_4_9"/>
    <property type="match status" value="1"/>
</dbReference>
<accession>A0A0L8V6F4</accession>
<dbReference type="PANTHER" id="PTHR31776:SF26">
    <property type="entry name" value="SECRETED ARABINOSIDASE"/>
    <property type="match status" value="1"/>
</dbReference>
<dbReference type="FunFam" id="3.20.20.80:FF:000090">
    <property type="entry name" value="Alpha-L-arabinofuranosidase A"/>
    <property type="match status" value="1"/>
</dbReference>
<proteinExistence type="inferred from homology"/>
<dbReference type="GO" id="GO:0046556">
    <property type="term" value="F:alpha-L-arabinofuranosidase activity"/>
    <property type="evidence" value="ECO:0007669"/>
    <property type="project" value="UniProtKB-EC"/>
</dbReference>
<dbReference type="InterPro" id="IPR010720">
    <property type="entry name" value="Alpha-L-AF_C"/>
</dbReference>
<keyword evidence="8" id="KW-0326">Glycosidase</keyword>
<feature type="domain" description="Alpha-L-arabinofuranosidase C-terminal" evidence="7">
    <location>
        <begin position="678"/>
        <end position="854"/>
    </location>
</feature>
<evidence type="ECO:0000259" key="7">
    <source>
        <dbReference type="SMART" id="SM00813"/>
    </source>
</evidence>
<sequence length="868" mass="98087">MKKIYFLLILVAATLLQPTLANEPDSAWVFSYATTKNRGGNGLHYAWSIDRENWQGIGPEFRFLFSDFGTWGAQKRMLTPFVFQDQQGEWHAIWSLNDEVGQFAHAQAPDLHTWDSQDYPYVMDDANVLLPEVSFQPNENNYAITWLSELGDETKIYKTTTTDFKSYTPTVEGTAADRLNCREEVLIDGEKQLGTISKVSWQMIDGLIKYYQVSQYKEMQRAERLTDDATRFADLEPLTAEITAIPENSKAISDLLIGIFFEDINYAADGGLYAELVQNRGFEYQLSDTKGRDKSWDSKKAWNFTGSQTGFVIDTVSPIHPNQQHYAVLTISEVGEGVKNQGFDGIPLKAGDRYNFSVFARGLEGAKGKLLIRLVDDSGKVYAEGSTKSVSADWKKLELTLTAKETIDEARLQVIPQFTGKVALDLVSLFPQKTFKNRKNGLRPDLAEAIAELHPRFVRFPGGCVAHGDGLDNIYRWKNTVGPLETRKPDRNIWNYHQSMGLGYFEYFQFCEDIGAEPLPVIAAGVPCQNSSCGGHGQQGGIPMCDMDDYVQDVLDLIEWANGDKNSEWGKLRAQAGHPEPFNLKYVGIGNEDLITDIFKERFEMIYKAVKEKHPEITVIGTVGPFSEGTDYRVGWDFATELEVPMVDEHYYQPPGWYLNNQDYYDRYDRSKSKVYLGEYATHIPGRKLNMETALCDALHLINVERNADVVSMTSYAPLLAKHGHTQWNPDLIYFNNTEVFPTTDYFVQVLFGQNAGDEYIASQIHLSNNKKEVKKRVASSLVHDSKTGDYILKLTNLLPVSVDTKINLVGLPILEGEAVLSVLQGNPTDEKARPENRTISLGEPFEYNLPAYSFSVIRMKSKEQERK</sequence>
<dbReference type="InterPro" id="IPR003305">
    <property type="entry name" value="CenC_carb-bd"/>
</dbReference>
<feature type="signal peptide" evidence="6">
    <location>
        <begin position="1"/>
        <end position="21"/>
    </location>
</feature>
<dbReference type="EC" id="3.2.1.55" evidence="3"/>
<dbReference type="Proteomes" id="UP000036958">
    <property type="component" value="Unassembled WGS sequence"/>
</dbReference>
<comment type="similarity">
    <text evidence="2">Belongs to the glycosyl hydrolase 51 family.</text>
</comment>
<dbReference type="RefSeq" id="WP_053184789.1">
    <property type="nucleotide sequence ID" value="NZ_LGIA01000171.1"/>
</dbReference>
<dbReference type="Gene3D" id="2.60.40.1180">
    <property type="entry name" value="Golgi alpha-mannosidase II"/>
    <property type="match status" value="1"/>
</dbReference>
<keyword evidence="5 8" id="KW-0378">Hydrolase</keyword>
<keyword evidence="4 6" id="KW-0732">Signal</keyword>
<gene>
    <name evidence="8" type="ORF">NC99_30580</name>
</gene>
<organism evidence="8 9">
    <name type="scientific">Sunxiuqinia dokdonensis</name>
    <dbReference type="NCBI Taxonomy" id="1409788"/>
    <lineage>
        <taxon>Bacteria</taxon>
        <taxon>Pseudomonadati</taxon>
        <taxon>Bacteroidota</taxon>
        <taxon>Bacteroidia</taxon>
        <taxon>Marinilabiliales</taxon>
        <taxon>Prolixibacteraceae</taxon>
        <taxon>Sunxiuqinia</taxon>
    </lineage>
</organism>
<dbReference type="PANTHER" id="PTHR31776">
    <property type="entry name" value="ALPHA-L-ARABINOFURANOSIDASE 1"/>
    <property type="match status" value="1"/>
</dbReference>
<keyword evidence="9" id="KW-1185">Reference proteome</keyword>
<dbReference type="EMBL" id="LGIA01000171">
    <property type="protein sequence ID" value="KOH44065.1"/>
    <property type="molecule type" value="Genomic_DNA"/>
</dbReference>
<dbReference type="SUPFAM" id="SSF75005">
    <property type="entry name" value="Arabinanase/levansucrase/invertase"/>
    <property type="match status" value="1"/>
</dbReference>
<dbReference type="SUPFAM" id="SSF49785">
    <property type="entry name" value="Galactose-binding domain-like"/>
    <property type="match status" value="1"/>
</dbReference>
<dbReference type="PATRIC" id="fig|1409788.3.peg.3144"/>
<dbReference type="Gene3D" id="3.20.20.80">
    <property type="entry name" value="Glycosidases"/>
    <property type="match status" value="1"/>
</dbReference>
<dbReference type="Gene3D" id="2.60.120.260">
    <property type="entry name" value="Galactose-binding domain-like"/>
    <property type="match status" value="1"/>
</dbReference>
<dbReference type="Pfam" id="PF06964">
    <property type="entry name" value="Alpha-L-AF_C"/>
    <property type="match status" value="1"/>
</dbReference>
<dbReference type="OrthoDB" id="9758333at2"/>
<reference evidence="9" key="1">
    <citation type="submission" date="2015-07" db="EMBL/GenBank/DDBJ databases">
        <title>Genome sequencing of Sunxiuqinia dokdonensis strain SK.</title>
        <authorList>
            <person name="Ahn S."/>
            <person name="Kim B.-C."/>
        </authorList>
    </citation>
    <scope>NUCLEOTIDE SEQUENCE [LARGE SCALE GENOMIC DNA]</scope>
    <source>
        <strain evidence="9">SK</strain>
    </source>
</reference>
<comment type="caution">
    <text evidence="8">The sequence shown here is derived from an EMBL/GenBank/DDBJ whole genome shotgun (WGS) entry which is preliminary data.</text>
</comment>
<comment type="catalytic activity">
    <reaction evidence="1">
        <text>Hydrolysis of terminal non-reducing alpha-L-arabinofuranoside residues in alpha-L-arabinosides.</text>
        <dbReference type="EC" id="3.2.1.55"/>
    </reaction>
</comment>
<evidence type="ECO:0000256" key="4">
    <source>
        <dbReference type="ARBA" id="ARBA00022729"/>
    </source>
</evidence>
<evidence type="ECO:0000313" key="8">
    <source>
        <dbReference type="EMBL" id="KOH44065.1"/>
    </source>
</evidence>
<dbReference type="InterPro" id="IPR017853">
    <property type="entry name" value="GH"/>
</dbReference>
<dbReference type="Pfam" id="PF22847">
    <property type="entry name" value="BT_3657-like_N"/>
    <property type="match status" value="1"/>
</dbReference>
<name>A0A0L8V6F4_9BACT</name>
<dbReference type="STRING" id="1409788.NC99_30580"/>
<dbReference type="InterPro" id="IPR023296">
    <property type="entry name" value="Glyco_hydro_beta-prop_sf"/>
</dbReference>